<evidence type="ECO:0000313" key="6">
    <source>
        <dbReference type="Proteomes" id="UP000276128"/>
    </source>
</evidence>
<keyword evidence="4" id="KW-0812">Transmembrane</keyword>
<dbReference type="CDD" id="cd05826">
    <property type="entry name" value="Sortase_B"/>
    <property type="match status" value="1"/>
</dbReference>
<accession>A0A3S0CFR4</accession>
<dbReference type="OrthoDB" id="9806013at2"/>
<gene>
    <name evidence="5" type="primary">srtB</name>
    <name evidence="5" type="ORF">EJQ19_00605</name>
</gene>
<dbReference type="EMBL" id="RXHU01000004">
    <property type="protein sequence ID" value="RTE11680.1"/>
    <property type="molecule type" value="Genomic_DNA"/>
</dbReference>
<dbReference type="Gene3D" id="2.40.260.10">
    <property type="entry name" value="Sortase"/>
    <property type="match status" value="1"/>
</dbReference>
<dbReference type="Pfam" id="PF04203">
    <property type="entry name" value="Sortase"/>
    <property type="match status" value="1"/>
</dbReference>
<keyword evidence="6" id="KW-1185">Reference proteome</keyword>
<feature type="transmembrane region" description="Helical" evidence="4">
    <location>
        <begin position="17"/>
        <end position="34"/>
    </location>
</feature>
<comment type="caution">
    <text evidence="5">The sequence shown here is derived from an EMBL/GenBank/DDBJ whole genome shotgun (WGS) entry which is preliminary data.</text>
</comment>
<sequence length="286" mass="32373">MTLHRSLFVTDKRYTRLYWLAVLLLAGGIALITVDTHKQHTERKQAAQLKKELLQVHAAAADSPAAVSSLTTPIPAGDPAPSERAVSSEAAQPERWERLRTINQEVVGWLHVDGTEVDYPILQHADNDYYLNVDAAGRQSMYGSIFMDYRSDFERSQQNIVIYGHNMLDGSMFGSLQRYKSRAFFNEHRVITLETPSQQTEWEIFSVYTINAQKDRVDVAYANEQGLLQAALSYREKSLFPAPPFPHNPDRLLTLVTCSNETDDTRLVLHAFPKEEPSHALARQSS</sequence>
<dbReference type="Proteomes" id="UP000276128">
    <property type="component" value="Unassembled WGS sequence"/>
</dbReference>
<evidence type="ECO:0000256" key="3">
    <source>
        <dbReference type="SAM" id="MobiDB-lite"/>
    </source>
</evidence>
<name>A0A3S0CFR4_9BACL</name>
<feature type="active site" description="Acyl-thioester intermediate" evidence="2">
    <location>
        <position position="258"/>
    </location>
</feature>
<dbReference type="InterPro" id="IPR023365">
    <property type="entry name" value="Sortase_dom-sf"/>
</dbReference>
<evidence type="ECO:0000313" key="5">
    <source>
        <dbReference type="EMBL" id="RTE11680.1"/>
    </source>
</evidence>
<proteinExistence type="predicted"/>
<reference evidence="5 6" key="1">
    <citation type="submission" date="2018-12" db="EMBL/GenBank/DDBJ databases">
        <title>Bacillus ochoae sp. nov., Paenibacillus whitsoniae sp. nov., Paenibacillus spiritus sp. nov. Isolated from the Mars Exploration Rover during spacecraft assembly.</title>
        <authorList>
            <person name="Seuylemezian A."/>
            <person name="Vaishampayan P."/>
        </authorList>
    </citation>
    <scope>NUCLEOTIDE SEQUENCE [LARGE SCALE GENOMIC DNA]</scope>
    <source>
        <strain evidence="5 6">MER 54</strain>
    </source>
</reference>
<evidence type="ECO:0000256" key="1">
    <source>
        <dbReference type="ARBA" id="ARBA00022801"/>
    </source>
</evidence>
<feature type="region of interest" description="Disordered" evidence="3">
    <location>
        <begin position="66"/>
        <end position="91"/>
    </location>
</feature>
<dbReference type="NCBIfam" id="TIGR03064">
    <property type="entry name" value="sortase_srtB"/>
    <property type="match status" value="1"/>
</dbReference>
<organism evidence="5 6">
    <name type="scientific">Paenibacillus whitsoniae</name>
    <dbReference type="NCBI Taxonomy" id="2496558"/>
    <lineage>
        <taxon>Bacteria</taxon>
        <taxon>Bacillati</taxon>
        <taxon>Bacillota</taxon>
        <taxon>Bacilli</taxon>
        <taxon>Bacillales</taxon>
        <taxon>Paenibacillaceae</taxon>
        <taxon>Paenibacillus</taxon>
    </lineage>
</organism>
<evidence type="ECO:0000256" key="4">
    <source>
        <dbReference type="SAM" id="Phobius"/>
    </source>
</evidence>
<dbReference type="AlphaFoldDB" id="A0A3S0CFR4"/>
<keyword evidence="4" id="KW-1133">Transmembrane helix</keyword>
<dbReference type="InterPro" id="IPR009835">
    <property type="entry name" value="SrtB"/>
</dbReference>
<dbReference type="GO" id="GO:0016787">
    <property type="term" value="F:hydrolase activity"/>
    <property type="evidence" value="ECO:0007669"/>
    <property type="project" value="UniProtKB-KW"/>
</dbReference>
<evidence type="ECO:0000256" key="2">
    <source>
        <dbReference type="PIRSR" id="PIRSR605754-1"/>
    </source>
</evidence>
<feature type="active site" description="Proton donor/acceptor" evidence="2">
    <location>
        <position position="165"/>
    </location>
</feature>
<protein>
    <submittedName>
        <fullName evidence="5">Class B sortase</fullName>
        <ecNumber evidence="5">3.4.22.71</ecNumber>
    </submittedName>
</protein>
<keyword evidence="4" id="KW-0472">Membrane</keyword>
<keyword evidence="1 5" id="KW-0378">Hydrolase</keyword>
<dbReference type="InterPro" id="IPR005754">
    <property type="entry name" value="Sortase"/>
</dbReference>
<dbReference type="EC" id="3.4.22.71" evidence="5"/>
<dbReference type="SUPFAM" id="SSF63817">
    <property type="entry name" value="Sortase"/>
    <property type="match status" value="1"/>
</dbReference>